<keyword evidence="2" id="KW-1185">Reference proteome</keyword>
<evidence type="ECO:0000313" key="1">
    <source>
        <dbReference type="EMBL" id="KAB1440346.1"/>
    </source>
</evidence>
<dbReference type="AlphaFoldDB" id="A0A6N6MYM8"/>
<evidence type="ECO:0000313" key="2">
    <source>
        <dbReference type="Proteomes" id="UP000438699"/>
    </source>
</evidence>
<gene>
    <name evidence="1" type="ORF">F8A88_13940</name>
</gene>
<accession>A0A6N6MYM8</accession>
<organism evidence="1 2">
    <name type="scientific">Pseudodesulfovibrio senegalensis</name>
    <dbReference type="NCBI Taxonomy" id="1721087"/>
    <lineage>
        <taxon>Bacteria</taxon>
        <taxon>Pseudomonadati</taxon>
        <taxon>Thermodesulfobacteriota</taxon>
        <taxon>Desulfovibrionia</taxon>
        <taxon>Desulfovibrionales</taxon>
        <taxon>Desulfovibrionaceae</taxon>
    </lineage>
</organism>
<name>A0A6N6MYM8_9BACT</name>
<protein>
    <submittedName>
        <fullName evidence="1">Uncharacterized protein</fullName>
    </submittedName>
</protein>
<proteinExistence type="predicted"/>
<dbReference type="Proteomes" id="UP000438699">
    <property type="component" value="Unassembled WGS sequence"/>
</dbReference>
<dbReference type="RefSeq" id="WP_151151787.1">
    <property type="nucleotide sequence ID" value="NZ_WAIE01000007.1"/>
</dbReference>
<dbReference type="EMBL" id="WAIE01000007">
    <property type="protein sequence ID" value="KAB1440346.1"/>
    <property type="molecule type" value="Genomic_DNA"/>
</dbReference>
<comment type="caution">
    <text evidence="1">The sequence shown here is derived from an EMBL/GenBank/DDBJ whole genome shotgun (WGS) entry which is preliminary data.</text>
</comment>
<sequence>MAKTKITFEMNGKEICSFDWLDENLYIKDGKMGFMSELEPPRNYLTDDEKRIVSVVIEHADEEGYYLGSREEFRRLVSPQPVDYDILEAIYNVEISFENIDEPVRPLTGFQWYKVSEASEKDPEVILSVDERFVGLLKGYCSK</sequence>
<reference evidence="1 2" key="1">
    <citation type="journal article" date="2017" name="Int. J. Syst. Evol. Microbiol.">
        <title>Desulfovibrio senegalensis sp. nov., a mesophilic sulfate reducer isolated from marine sediment.</title>
        <authorList>
            <person name="Thioye A."/>
            <person name="Gam Z.B.A."/>
            <person name="Mbengue M."/>
            <person name="Cayol J.L."/>
            <person name="Joseph-Bartoli M."/>
            <person name="Toure-Kane C."/>
            <person name="Labat M."/>
        </authorList>
    </citation>
    <scope>NUCLEOTIDE SEQUENCE [LARGE SCALE GENOMIC DNA]</scope>
    <source>
        <strain evidence="1 2">DSM 101509</strain>
    </source>
</reference>